<dbReference type="InterPro" id="IPR051616">
    <property type="entry name" value="Cul2-RING_E3_ligase_SR"/>
</dbReference>
<comment type="caution">
    <text evidence="1">The sequence shown here is derived from an EMBL/GenBank/DDBJ whole genome shotgun (WGS) entry which is preliminary data.</text>
</comment>
<accession>A0ABT6JNB0</accession>
<dbReference type="PANTHER" id="PTHR46224:SF61">
    <property type="entry name" value="ANKYRIN-LIKE PROTEIN"/>
    <property type="match status" value="1"/>
</dbReference>
<dbReference type="InterPro" id="IPR036770">
    <property type="entry name" value="Ankyrin_rpt-contain_sf"/>
</dbReference>
<reference evidence="1 2" key="1">
    <citation type="submission" date="2023-04" db="EMBL/GenBank/DDBJ databases">
        <title>Luteimonas sp. M1R5S18.</title>
        <authorList>
            <person name="Sun J.-Q."/>
        </authorList>
    </citation>
    <scope>NUCLEOTIDE SEQUENCE [LARGE SCALE GENOMIC DNA]</scope>
    <source>
        <strain evidence="1 2">M1R5S18</strain>
    </source>
</reference>
<organism evidence="1 2">
    <name type="scientific">Luteimonas rhizosphaericola</name>
    <dbReference type="NCBI Taxonomy" id="3042024"/>
    <lineage>
        <taxon>Bacteria</taxon>
        <taxon>Pseudomonadati</taxon>
        <taxon>Pseudomonadota</taxon>
        <taxon>Gammaproteobacteria</taxon>
        <taxon>Lysobacterales</taxon>
        <taxon>Lysobacteraceae</taxon>
        <taxon>Luteimonas</taxon>
    </lineage>
</organism>
<evidence type="ECO:0000313" key="1">
    <source>
        <dbReference type="EMBL" id="MDH5831571.1"/>
    </source>
</evidence>
<dbReference type="InterPro" id="IPR002110">
    <property type="entry name" value="Ankyrin_rpt"/>
</dbReference>
<evidence type="ECO:0000313" key="2">
    <source>
        <dbReference type="Proteomes" id="UP001156831"/>
    </source>
</evidence>
<dbReference type="SUPFAM" id="SSF48403">
    <property type="entry name" value="Ankyrin repeat"/>
    <property type="match status" value="1"/>
</dbReference>
<dbReference type="RefSeq" id="WP_280602533.1">
    <property type="nucleotide sequence ID" value="NZ_JARXRN010000028.1"/>
</dbReference>
<dbReference type="Gene3D" id="1.25.40.20">
    <property type="entry name" value="Ankyrin repeat-containing domain"/>
    <property type="match status" value="1"/>
</dbReference>
<gene>
    <name evidence="1" type="ORF">QFW80_13695</name>
</gene>
<dbReference type="EMBL" id="JARXRN010000028">
    <property type="protein sequence ID" value="MDH5831571.1"/>
    <property type="molecule type" value="Genomic_DNA"/>
</dbReference>
<protein>
    <submittedName>
        <fullName evidence="1">Ankyrin repeat domain-containing protein</fullName>
    </submittedName>
</protein>
<name>A0ABT6JNB0_9GAMM</name>
<proteinExistence type="predicted"/>
<sequence length="307" mass="34323">MRDTGARARRAALAKGTASLWRTFWLLGLCTLWLTACDAVLSSAEPRSRHQAALERAFPDPRAQALAIAAEQGDAAEVRRLMQDEGIDPDTVFGGHDGGMPLLAWPIYAKSPAGLRAMLEAGADPNAKKRSPSTRGERYHANTMVWAAENEDPEYLRLLLEHGGDPDTRNGNDEALLFHAFIKQNQWRNVQLLVERGADVNIEASPASTILATYASMGGFMMSHWLLEHGADPTLDYAYSKPVKRPDSHAIEAIFWHPGNPVDPSWQRKCQQWLSSQGHERPPMPEQYRLMRERLGFPHEEARIPML</sequence>
<keyword evidence="2" id="KW-1185">Reference proteome</keyword>
<dbReference type="Pfam" id="PF12796">
    <property type="entry name" value="Ank_2"/>
    <property type="match status" value="1"/>
</dbReference>
<dbReference type="SMART" id="SM00248">
    <property type="entry name" value="ANK"/>
    <property type="match status" value="4"/>
</dbReference>
<dbReference type="Proteomes" id="UP001156831">
    <property type="component" value="Unassembled WGS sequence"/>
</dbReference>
<dbReference type="PANTHER" id="PTHR46224">
    <property type="entry name" value="ANKYRIN REPEAT FAMILY PROTEIN"/>
    <property type="match status" value="1"/>
</dbReference>